<protein>
    <submittedName>
        <fullName evidence="2">FAD-dependent monooxygenase</fullName>
    </submittedName>
</protein>
<dbReference type="InterPro" id="IPR051704">
    <property type="entry name" value="FAD_aromatic-hydroxylase"/>
</dbReference>
<dbReference type="Pfam" id="PF01494">
    <property type="entry name" value="FAD_binding_3"/>
    <property type="match status" value="1"/>
</dbReference>
<organism evidence="2 3">
    <name type="scientific">Hamadaea flava</name>
    <dbReference type="NCBI Taxonomy" id="1742688"/>
    <lineage>
        <taxon>Bacteria</taxon>
        <taxon>Bacillati</taxon>
        <taxon>Actinomycetota</taxon>
        <taxon>Actinomycetes</taxon>
        <taxon>Micromonosporales</taxon>
        <taxon>Micromonosporaceae</taxon>
        <taxon>Hamadaea</taxon>
    </lineage>
</organism>
<accession>A0ABV8LU61</accession>
<dbReference type="GO" id="GO:0004497">
    <property type="term" value="F:monooxygenase activity"/>
    <property type="evidence" value="ECO:0007669"/>
    <property type="project" value="UniProtKB-KW"/>
</dbReference>
<dbReference type="InterPro" id="IPR036188">
    <property type="entry name" value="FAD/NAD-bd_sf"/>
</dbReference>
<keyword evidence="2" id="KW-0503">Monooxygenase</keyword>
<keyword evidence="3" id="KW-1185">Reference proteome</keyword>
<gene>
    <name evidence="2" type="ORF">ACFOZ4_25230</name>
</gene>
<dbReference type="RefSeq" id="WP_253761872.1">
    <property type="nucleotide sequence ID" value="NZ_JAMZDZ010000001.1"/>
</dbReference>
<evidence type="ECO:0000259" key="1">
    <source>
        <dbReference type="Pfam" id="PF01494"/>
    </source>
</evidence>
<reference evidence="3" key="1">
    <citation type="journal article" date="2019" name="Int. J. Syst. Evol. Microbiol.">
        <title>The Global Catalogue of Microorganisms (GCM) 10K type strain sequencing project: providing services to taxonomists for standard genome sequencing and annotation.</title>
        <authorList>
            <consortium name="The Broad Institute Genomics Platform"/>
            <consortium name="The Broad Institute Genome Sequencing Center for Infectious Disease"/>
            <person name="Wu L."/>
            <person name="Ma J."/>
        </authorList>
    </citation>
    <scope>NUCLEOTIDE SEQUENCE [LARGE SCALE GENOMIC DNA]</scope>
    <source>
        <strain evidence="3">CGMCC 4.7289</strain>
    </source>
</reference>
<dbReference type="EMBL" id="JBHSAY010000015">
    <property type="protein sequence ID" value="MFC4133928.1"/>
    <property type="molecule type" value="Genomic_DNA"/>
</dbReference>
<dbReference type="Gene3D" id="3.50.50.60">
    <property type="entry name" value="FAD/NAD(P)-binding domain"/>
    <property type="match status" value="1"/>
</dbReference>
<name>A0ABV8LU61_9ACTN</name>
<dbReference type="PRINTS" id="PR00420">
    <property type="entry name" value="RNGMNOXGNASE"/>
</dbReference>
<sequence>MSKTVLISGASIAGPALAFWLKRYGFTPTVVEIAPTFRPGGQAVDLRGAGKEVTERMGIMPRVKELRVDERGIAGVNAKGQRTYAMPADMFGGEGIVAEIEIMRGDLTQVLAEATTDVEYLFGDRIAEMTELADGVQVTFASGTVRRFDMVVGADGVHSGVRRLVFGPEEKFVTQLGAYTAYFTVPDPGDLDHWFLMYNEPGGLCVGIRPERGGTAKAMLTFLSPPLQFDRRDIRAQQEILRRKFGRAAWKVPAILAAMPAADDFYFDNMCQVRVDQWWQGRTALLGDAAYCASPLAGLGTSLSLVGAYVLAGELAATPDDHEAAFARYQREMAAYVKQGQELPPGGAKGMAPANNFMISMRNLSMRMANHWPMKNMMTKLMSKADAITLKDYSRSVLVPPAMSR</sequence>
<dbReference type="Gene3D" id="3.30.9.10">
    <property type="entry name" value="D-Amino Acid Oxidase, subunit A, domain 2"/>
    <property type="match status" value="1"/>
</dbReference>
<dbReference type="PANTHER" id="PTHR46865">
    <property type="entry name" value="OXIDOREDUCTASE-RELATED"/>
    <property type="match status" value="1"/>
</dbReference>
<dbReference type="Proteomes" id="UP001595816">
    <property type="component" value="Unassembled WGS sequence"/>
</dbReference>
<dbReference type="InterPro" id="IPR002938">
    <property type="entry name" value="FAD-bd"/>
</dbReference>
<dbReference type="SUPFAM" id="SSF51905">
    <property type="entry name" value="FAD/NAD(P)-binding domain"/>
    <property type="match status" value="1"/>
</dbReference>
<feature type="domain" description="FAD-binding" evidence="1">
    <location>
        <begin position="4"/>
        <end position="338"/>
    </location>
</feature>
<keyword evidence="2" id="KW-0560">Oxidoreductase</keyword>
<evidence type="ECO:0000313" key="3">
    <source>
        <dbReference type="Proteomes" id="UP001595816"/>
    </source>
</evidence>
<evidence type="ECO:0000313" key="2">
    <source>
        <dbReference type="EMBL" id="MFC4133928.1"/>
    </source>
</evidence>
<proteinExistence type="predicted"/>
<comment type="caution">
    <text evidence="2">The sequence shown here is derived from an EMBL/GenBank/DDBJ whole genome shotgun (WGS) entry which is preliminary data.</text>
</comment>
<dbReference type="PANTHER" id="PTHR46865:SF2">
    <property type="entry name" value="MONOOXYGENASE"/>
    <property type="match status" value="1"/>
</dbReference>